<protein>
    <submittedName>
        <fullName evidence="1">Uncharacterized protein</fullName>
    </submittedName>
</protein>
<evidence type="ECO:0000313" key="2">
    <source>
        <dbReference type="Proteomes" id="UP000030377"/>
    </source>
</evidence>
<reference evidence="1 2" key="1">
    <citation type="submission" date="2014-09" db="EMBL/GenBank/DDBJ databases">
        <title>Draft genome of Bradyrhizobium japonicum Is-34.</title>
        <authorList>
            <person name="Tsurumaru H."/>
            <person name="Yamakawa T."/>
            <person name="Hashimoto S."/>
            <person name="Okizaki K."/>
            <person name="Kanesaki Y."/>
            <person name="Yoshikawa H."/>
            <person name="Yajima S."/>
        </authorList>
    </citation>
    <scope>NUCLEOTIDE SEQUENCE [LARGE SCALE GENOMIC DNA]</scope>
    <source>
        <strain evidence="1 2">Is-34</strain>
    </source>
</reference>
<dbReference type="RefSeq" id="WP_028159503.1">
    <property type="nucleotide sequence ID" value="NZ_CP126005.1"/>
</dbReference>
<sequence length="80" mass="9092">MFDVYRNGKRNFLVVSNGSPMPALYSSNKWRKSRARVLKVSDEIRAAVQERGYYLGSVRVAKKDLIHTECTVADTTRGNL</sequence>
<dbReference type="EMBL" id="JRPN01000003">
    <property type="protein sequence ID" value="KGT80708.1"/>
    <property type="molecule type" value="Genomic_DNA"/>
</dbReference>
<evidence type="ECO:0000313" key="1">
    <source>
        <dbReference type="EMBL" id="KGT80708.1"/>
    </source>
</evidence>
<dbReference type="Proteomes" id="UP000030377">
    <property type="component" value="Unassembled WGS sequence"/>
</dbReference>
<gene>
    <name evidence="1" type="ORF">MA20_04570</name>
</gene>
<proteinExistence type="predicted"/>
<organism evidence="1 2">
    <name type="scientific">Bradyrhizobium japonicum</name>
    <dbReference type="NCBI Taxonomy" id="375"/>
    <lineage>
        <taxon>Bacteria</taxon>
        <taxon>Pseudomonadati</taxon>
        <taxon>Pseudomonadota</taxon>
        <taxon>Alphaproteobacteria</taxon>
        <taxon>Hyphomicrobiales</taxon>
        <taxon>Nitrobacteraceae</taxon>
        <taxon>Bradyrhizobium</taxon>
    </lineage>
</organism>
<dbReference type="AlphaFoldDB" id="A0A0A3Z490"/>
<name>A0A0A3Z490_BRAJP</name>
<accession>A0A0A3Z490</accession>
<comment type="caution">
    <text evidence="1">The sequence shown here is derived from an EMBL/GenBank/DDBJ whole genome shotgun (WGS) entry which is preliminary data.</text>
</comment>